<dbReference type="PATRIC" id="fig|1391654.3.peg.3900"/>
<keyword evidence="8" id="KW-0963">Cytoplasm</keyword>
<comment type="catalytic activity">
    <reaction evidence="2 8">
        <text>Release of an N-terminal amino acid, preferentially leucine, but not glutamic or aspartic acids.</text>
        <dbReference type="EC" id="3.4.11.10"/>
    </reaction>
</comment>
<dbReference type="PANTHER" id="PTHR11963">
    <property type="entry name" value="LEUCINE AMINOPEPTIDASE-RELATED"/>
    <property type="match status" value="1"/>
</dbReference>
<dbReference type="InterPro" id="IPR000819">
    <property type="entry name" value="Peptidase_M17_C"/>
</dbReference>
<name>A0A0K1PUX8_9BACT</name>
<sequence length="605" mass="63279">MPLKITVRSVLPSRETGDLIVVGVPSTGASKKKNDLSPLDGFDRALGGALTRLQKKEDFKGKKDQQLSLSTLGRVKADRLLVIGLGDVEKLSVADLRTFAAKAARAANADKAKRLVLGLPVGLEGRLREVAEGLELGAYRFTKYLTGDRRPKAELGQVAICLAGETPKDAKEQVDIGQTVALGVNLARDLSNEPPNEIYPDTLAAAAVTAGKEAGLKVQIFDYKEIQKRGMKLLQAVGQGSEHKPCLGHMSWVPAGAKRKIVIVGKGITFDSGGLSIKPAAGMGEMKHDMSGAANVVGLMAAVGRLKPNVEVHGIFAAAENMPDGGSYRPGDIWPSLDGKSVEIINTDAEGRLILADALAYARDLEPDLLIDNATLTGACVVALGNGCSGWYASNEDAADEFQKAIKGSGESMWRMPLLEDLKDQLKSDSADLKHTGDRWGGSISAALFLREFIGNVSNWIHCDIAGPAMGDRVRGWDPKGGTGHGVLTFLEIIEKSSDAPVTAAPVVPPSAPSVAKVAPARARASKKTTKAAAPKTVTIAKAVAPAPKSAPAKAPKKAAKTAKAVVVPEPVASKPASAVKGRKPAAKAPAAPVSKPAKAPKGRR</sequence>
<dbReference type="EC" id="3.4.11.1" evidence="8"/>
<dbReference type="InterPro" id="IPR011356">
    <property type="entry name" value="Leucine_aapep/pepB"/>
</dbReference>
<comment type="cofactor">
    <cofactor evidence="8">
        <name>Mn(2+)</name>
        <dbReference type="ChEBI" id="CHEBI:29035"/>
    </cofactor>
    <text evidence="8">Binds 2 manganese ions per subunit.</text>
</comment>
<evidence type="ECO:0000256" key="7">
    <source>
        <dbReference type="ARBA" id="ARBA00023211"/>
    </source>
</evidence>
<feature type="binding site" evidence="8">
    <location>
        <position position="271"/>
    </location>
    <ligand>
        <name>Mn(2+)</name>
        <dbReference type="ChEBI" id="CHEBI:29035"/>
        <label>1</label>
    </ligand>
</feature>
<organism evidence="11 12">
    <name type="scientific">Labilithrix luteola</name>
    <dbReference type="NCBI Taxonomy" id="1391654"/>
    <lineage>
        <taxon>Bacteria</taxon>
        <taxon>Pseudomonadati</taxon>
        <taxon>Myxococcota</taxon>
        <taxon>Polyangia</taxon>
        <taxon>Polyangiales</taxon>
        <taxon>Labilitrichaceae</taxon>
        <taxon>Labilithrix</taxon>
    </lineage>
</organism>
<dbReference type="EC" id="3.4.11.10" evidence="8"/>
<dbReference type="Proteomes" id="UP000064967">
    <property type="component" value="Chromosome"/>
</dbReference>
<feature type="binding site" evidence="8">
    <location>
        <position position="271"/>
    </location>
    <ligand>
        <name>Mn(2+)</name>
        <dbReference type="ChEBI" id="CHEBI:29035"/>
        <label>2</label>
    </ligand>
</feature>
<dbReference type="EMBL" id="CP012333">
    <property type="protein sequence ID" value="AKU97181.1"/>
    <property type="molecule type" value="Genomic_DNA"/>
</dbReference>
<dbReference type="GO" id="GO:0006508">
    <property type="term" value="P:proteolysis"/>
    <property type="evidence" value="ECO:0007669"/>
    <property type="project" value="UniProtKB-KW"/>
</dbReference>
<dbReference type="GO" id="GO:0030145">
    <property type="term" value="F:manganese ion binding"/>
    <property type="evidence" value="ECO:0007669"/>
    <property type="project" value="UniProtKB-UniRule"/>
</dbReference>
<keyword evidence="4 8" id="KW-0031">Aminopeptidase</keyword>
<dbReference type="PROSITE" id="PS00631">
    <property type="entry name" value="CYTOSOL_AP"/>
    <property type="match status" value="1"/>
</dbReference>
<dbReference type="HAMAP" id="MF_00181">
    <property type="entry name" value="Cytosol_peptidase_M17"/>
    <property type="match status" value="1"/>
</dbReference>
<comment type="similarity">
    <text evidence="3 8">Belongs to the peptidase M17 family.</text>
</comment>
<evidence type="ECO:0000256" key="3">
    <source>
        <dbReference type="ARBA" id="ARBA00009528"/>
    </source>
</evidence>
<dbReference type="InterPro" id="IPR043472">
    <property type="entry name" value="Macro_dom-like"/>
</dbReference>
<feature type="binding site" evidence="8">
    <location>
        <position position="350"/>
    </location>
    <ligand>
        <name>Mn(2+)</name>
        <dbReference type="ChEBI" id="CHEBI:29035"/>
        <label>1</label>
    </ligand>
</feature>
<dbReference type="InterPro" id="IPR023042">
    <property type="entry name" value="Peptidase_M17_leu_NH2_pept"/>
</dbReference>
<feature type="binding site" evidence="8">
    <location>
        <position position="266"/>
    </location>
    <ligand>
        <name>Mn(2+)</name>
        <dbReference type="ChEBI" id="CHEBI:29035"/>
        <label>2</label>
    </ligand>
</feature>
<evidence type="ECO:0000256" key="2">
    <source>
        <dbReference type="ARBA" id="ARBA00000967"/>
    </source>
</evidence>
<comment type="subcellular location">
    <subcellularLocation>
        <location evidence="8">Cytoplasm</location>
    </subcellularLocation>
</comment>
<feature type="binding site" evidence="8">
    <location>
        <position position="350"/>
    </location>
    <ligand>
        <name>Mn(2+)</name>
        <dbReference type="ChEBI" id="CHEBI:29035"/>
        <label>2</label>
    </ligand>
</feature>
<reference evidence="11 12" key="1">
    <citation type="submission" date="2015-08" db="EMBL/GenBank/DDBJ databases">
        <authorList>
            <person name="Babu N.S."/>
            <person name="Beckwith C.J."/>
            <person name="Beseler K.G."/>
            <person name="Brison A."/>
            <person name="Carone J.V."/>
            <person name="Caskin T.P."/>
            <person name="Diamond M."/>
            <person name="Durham M.E."/>
            <person name="Foxe J.M."/>
            <person name="Go M."/>
            <person name="Henderson B.A."/>
            <person name="Jones I.B."/>
            <person name="McGettigan J.A."/>
            <person name="Micheletti S.J."/>
            <person name="Nasrallah M.E."/>
            <person name="Ortiz D."/>
            <person name="Piller C.R."/>
            <person name="Privatt S.R."/>
            <person name="Schneider S.L."/>
            <person name="Sharp S."/>
            <person name="Smith T.C."/>
            <person name="Stanton J.D."/>
            <person name="Ullery H.E."/>
            <person name="Wilson R.J."/>
            <person name="Serrano M.G."/>
            <person name="Buck G."/>
            <person name="Lee V."/>
            <person name="Wang Y."/>
            <person name="Carvalho R."/>
            <person name="Voegtly L."/>
            <person name="Shi R."/>
            <person name="Duckworth R."/>
            <person name="Johnson A."/>
            <person name="Loviza R."/>
            <person name="Walstead R."/>
            <person name="Shah Z."/>
            <person name="Kiflezghi M."/>
            <person name="Wade K."/>
            <person name="Ball S.L."/>
            <person name="Bradley K.W."/>
            <person name="Asai D.J."/>
            <person name="Bowman C.A."/>
            <person name="Russell D.A."/>
            <person name="Pope W.H."/>
            <person name="Jacobs-Sera D."/>
            <person name="Hendrix R.W."/>
            <person name="Hatfull G.F."/>
        </authorList>
    </citation>
    <scope>NUCLEOTIDE SEQUENCE [LARGE SCALE GENOMIC DNA]</scope>
    <source>
        <strain evidence="11 12">DSM 27648</strain>
    </source>
</reference>
<keyword evidence="5 8" id="KW-0645">Protease</keyword>
<feature type="domain" description="Cytosol aminopeptidase" evidence="10">
    <location>
        <begin position="346"/>
        <end position="353"/>
    </location>
</feature>
<feature type="compositionally biased region" description="Low complexity" evidence="9">
    <location>
        <begin position="545"/>
        <end position="554"/>
    </location>
</feature>
<dbReference type="KEGG" id="llu:AKJ09_03845"/>
<feature type="region of interest" description="Disordered" evidence="9">
    <location>
        <begin position="545"/>
        <end position="605"/>
    </location>
</feature>
<evidence type="ECO:0000256" key="4">
    <source>
        <dbReference type="ARBA" id="ARBA00022438"/>
    </source>
</evidence>
<feature type="compositionally biased region" description="Low complexity" evidence="9">
    <location>
        <begin position="562"/>
        <end position="580"/>
    </location>
</feature>
<dbReference type="GO" id="GO:0070006">
    <property type="term" value="F:metalloaminopeptidase activity"/>
    <property type="evidence" value="ECO:0007669"/>
    <property type="project" value="InterPro"/>
</dbReference>
<dbReference type="PRINTS" id="PR00481">
    <property type="entry name" value="LAMNOPPTDASE"/>
</dbReference>
<evidence type="ECO:0000313" key="11">
    <source>
        <dbReference type="EMBL" id="AKU97181.1"/>
    </source>
</evidence>
<keyword evidence="6 8" id="KW-0378">Hydrolase</keyword>
<evidence type="ECO:0000256" key="5">
    <source>
        <dbReference type="ARBA" id="ARBA00022670"/>
    </source>
</evidence>
<dbReference type="SUPFAM" id="SSF52949">
    <property type="entry name" value="Macro domain-like"/>
    <property type="match status" value="1"/>
</dbReference>
<dbReference type="Gene3D" id="3.40.220.10">
    <property type="entry name" value="Leucine Aminopeptidase, subunit E, domain 1"/>
    <property type="match status" value="1"/>
</dbReference>
<dbReference type="SUPFAM" id="SSF53187">
    <property type="entry name" value="Zn-dependent exopeptidases"/>
    <property type="match status" value="1"/>
</dbReference>
<dbReference type="GO" id="GO:0005737">
    <property type="term" value="C:cytoplasm"/>
    <property type="evidence" value="ECO:0007669"/>
    <property type="project" value="UniProtKB-SubCell"/>
</dbReference>
<evidence type="ECO:0000313" key="12">
    <source>
        <dbReference type="Proteomes" id="UP000064967"/>
    </source>
</evidence>
<keyword evidence="8" id="KW-0479">Metal-binding</keyword>
<dbReference type="STRING" id="1391654.AKJ09_03845"/>
<evidence type="ECO:0000256" key="9">
    <source>
        <dbReference type="SAM" id="MobiDB-lite"/>
    </source>
</evidence>
<evidence type="ECO:0000259" key="10">
    <source>
        <dbReference type="PROSITE" id="PS00631"/>
    </source>
</evidence>
<evidence type="ECO:0000256" key="1">
    <source>
        <dbReference type="ARBA" id="ARBA00000135"/>
    </source>
</evidence>
<evidence type="ECO:0000256" key="8">
    <source>
        <dbReference type="HAMAP-Rule" id="MF_00181"/>
    </source>
</evidence>
<dbReference type="CDD" id="cd00433">
    <property type="entry name" value="Peptidase_M17"/>
    <property type="match status" value="1"/>
</dbReference>
<dbReference type="RefSeq" id="WP_205633731.1">
    <property type="nucleotide sequence ID" value="NZ_CP012333.1"/>
</dbReference>
<dbReference type="Pfam" id="PF00883">
    <property type="entry name" value="Peptidase_M17"/>
    <property type="match status" value="1"/>
</dbReference>
<comment type="catalytic activity">
    <reaction evidence="1 8">
        <text>Release of an N-terminal amino acid, Xaa-|-Yaa-, in which Xaa is preferably Leu, but may be other amino acids including Pro although not Arg or Lys, and Yaa may be Pro. Amino acid amides and methyl esters are also readily hydrolyzed, but rates on arylamides are exceedingly low.</text>
        <dbReference type="EC" id="3.4.11.1"/>
    </reaction>
</comment>
<keyword evidence="12" id="KW-1185">Reference proteome</keyword>
<feature type="active site" evidence="8">
    <location>
        <position position="278"/>
    </location>
</feature>
<keyword evidence="7 8" id="KW-0464">Manganese</keyword>
<evidence type="ECO:0000256" key="6">
    <source>
        <dbReference type="ARBA" id="ARBA00022801"/>
    </source>
</evidence>
<feature type="active site" evidence="8">
    <location>
        <position position="352"/>
    </location>
</feature>
<dbReference type="AlphaFoldDB" id="A0A0K1PUX8"/>
<proteinExistence type="inferred from homology"/>
<accession>A0A0K1PUX8</accession>
<feature type="compositionally biased region" description="Low complexity" evidence="9">
    <location>
        <begin position="587"/>
        <end position="598"/>
    </location>
</feature>
<gene>
    <name evidence="8" type="primary">pepA</name>
    <name evidence="11" type="ORF">AKJ09_03845</name>
</gene>
<feature type="binding site" evidence="8">
    <location>
        <position position="348"/>
    </location>
    <ligand>
        <name>Mn(2+)</name>
        <dbReference type="ChEBI" id="CHEBI:29035"/>
        <label>1</label>
    </ligand>
</feature>
<dbReference type="PANTHER" id="PTHR11963:SF23">
    <property type="entry name" value="CYTOSOL AMINOPEPTIDASE"/>
    <property type="match status" value="1"/>
</dbReference>
<dbReference type="Gene3D" id="3.40.630.10">
    <property type="entry name" value="Zn peptidases"/>
    <property type="match status" value="1"/>
</dbReference>
<comment type="function">
    <text evidence="8">Presumably involved in the processing and regular turnover of intracellular proteins. Catalyzes the removal of unsubstituted N-terminal amino acids from various peptides.</text>
</comment>
<feature type="binding site" evidence="8">
    <location>
        <position position="289"/>
    </location>
    <ligand>
        <name>Mn(2+)</name>
        <dbReference type="ChEBI" id="CHEBI:29035"/>
        <label>2</label>
    </ligand>
</feature>
<protein>
    <recommendedName>
        <fullName evidence="8">Probable cytosol aminopeptidase</fullName>
        <ecNumber evidence="8">3.4.11.1</ecNumber>
    </recommendedName>
    <alternativeName>
        <fullName evidence="8">Leucine aminopeptidase</fullName>
        <shortName evidence="8">LAP</shortName>
        <ecNumber evidence="8">3.4.11.10</ecNumber>
    </alternativeName>
    <alternativeName>
        <fullName evidence="8">Leucyl aminopeptidase</fullName>
    </alternativeName>
</protein>
<dbReference type="Pfam" id="PF02789">
    <property type="entry name" value="Peptidase_M17_N"/>
    <property type="match status" value="1"/>
</dbReference>
<dbReference type="NCBIfam" id="NF002073">
    <property type="entry name" value="PRK00913.1-2"/>
    <property type="match status" value="1"/>
</dbReference>
<dbReference type="InterPro" id="IPR008283">
    <property type="entry name" value="Peptidase_M17_N"/>
</dbReference>